<feature type="non-terminal residue" evidence="2">
    <location>
        <position position="1"/>
    </location>
</feature>
<name>A0A820HXZ8_9BILA</name>
<comment type="caution">
    <text evidence="2">The sequence shown here is derived from an EMBL/GenBank/DDBJ whole genome shotgun (WGS) entry which is preliminary data.</text>
</comment>
<proteinExistence type="predicted"/>
<sequence length="23" mass="2481">RAPNANPFNTSVPVRIPVSTNTK</sequence>
<feature type="region of interest" description="Disordered" evidence="1">
    <location>
        <begin position="1"/>
        <end position="23"/>
    </location>
</feature>
<organism evidence="2 3">
    <name type="scientific">Rotaria sordida</name>
    <dbReference type="NCBI Taxonomy" id="392033"/>
    <lineage>
        <taxon>Eukaryota</taxon>
        <taxon>Metazoa</taxon>
        <taxon>Spiralia</taxon>
        <taxon>Gnathifera</taxon>
        <taxon>Rotifera</taxon>
        <taxon>Eurotatoria</taxon>
        <taxon>Bdelloidea</taxon>
        <taxon>Philodinida</taxon>
        <taxon>Philodinidae</taxon>
        <taxon>Rotaria</taxon>
    </lineage>
</organism>
<evidence type="ECO:0000313" key="3">
    <source>
        <dbReference type="Proteomes" id="UP000663836"/>
    </source>
</evidence>
<dbReference type="Proteomes" id="UP000663836">
    <property type="component" value="Unassembled WGS sequence"/>
</dbReference>
<dbReference type="EMBL" id="CAJOBD010035599">
    <property type="protein sequence ID" value="CAF4300709.1"/>
    <property type="molecule type" value="Genomic_DNA"/>
</dbReference>
<gene>
    <name evidence="2" type="ORF">JBS370_LOCUS40381</name>
</gene>
<evidence type="ECO:0000313" key="2">
    <source>
        <dbReference type="EMBL" id="CAF4300709.1"/>
    </source>
</evidence>
<protein>
    <submittedName>
        <fullName evidence="2">Uncharacterized protein</fullName>
    </submittedName>
</protein>
<dbReference type="AlphaFoldDB" id="A0A820HXZ8"/>
<evidence type="ECO:0000256" key="1">
    <source>
        <dbReference type="SAM" id="MobiDB-lite"/>
    </source>
</evidence>
<reference evidence="2" key="1">
    <citation type="submission" date="2021-02" db="EMBL/GenBank/DDBJ databases">
        <authorList>
            <person name="Nowell W R."/>
        </authorList>
    </citation>
    <scope>NUCLEOTIDE SEQUENCE</scope>
</reference>
<accession>A0A820HXZ8</accession>